<gene>
    <name evidence="1" type="ORF">CITCOLO1_LOCUS18554</name>
</gene>
<keyword evidence="2" id="KW-1185">Reference proteome</keyword>
<name>A0ABP0Z329_9ROSI</name>
<organism evidence="1 2">
    <name type="scientific">Citrullus colocynthis</name>
    <name type="common">colocynth</name>
    <dbReference type="NCBI Taxonomy" id="252529"/>
    <lineage>
        <taxon>Eukaryota</taxon>
        <taxon>Viridiplantae</taxon>
        <taxon>Streptophyta</taxon>
        <taxon>Embryophyta</taxon>
        <taxon>Tracheophyta</taxon>
        <taxon>Spermatophyta</taxon>
        <taxon>Magnoliopsida</taxon>
        <taxon>eudicotyledons</taxon>
        <taxon>Gunneridae</taxon>
        <taxon>Pentapetalae</taxon>
        <taxon>rosids</taxon>
        <taxon>fabids</taxon>
        <taxon>Cucurbitales</taxon>
        <taxon>Cucurbitaceae</taxon>
        <taxon>Benincaseae</taxon>
        <taxon>Citrullus</taxon>
    </lineage>
</organism>
<evidence type="ECO:0000313" key="1">
    <source>
        <dbReference type="EMBL" id="CAK9326215.1"/>
    </source>
</evidence>
<proteinExistence type="predicted"/>
<accession>A0ABP0Z329</accession>
<sequence length="117" mass="13269">MEKWYLAAAFRTDRFGSTQRWGHRRPLLSKTLWKEEILLKQPVIVSGDKTAHRFTGCNITTNTVAPRRSGSVTAPLTKKRKDSTLGPTAECLAIEAIILNLPLFRTSRSSRFRRRAG</sequence>
<dbReference type="Proteomes" id="UP001642487">
    <property type="component" value="Chromosome 7"/>
</dbReference>
<evidence type="ECO:0000313" key="2">
    <source>
        <dbReference type="Proteomes" id="UP001642487"/>
    </source>
</evidence>
<dbReference type="EMBL" id="OZ021741">
    <property type="protein sequence ID" value="CAK9326215.1"/>
    <property type="molecule type" value="Genomic_DNA"/>
</dbReference>
<reference evidence="1 2" key="1">
    <citation type="submission" date="2024-03" db="EMBL/GenBank/DDBJ databases">
        <authorList>
            <person name="Gkanogiannis A."/>
            <person name="Becerra Lopez-Lavalle L."/>
        </authorList>
    </citation>
    <scope>NUCLEOTIDE SEQUENCE [LARGE SCALE GENOMIC DNA]</scope>
</reference>
<protein>
    <submittedName>
        <fullName evidence="1">Uncharacterized protein</fullName>
    </submittedName>
</protein>